<dbReference type="CDD" id="cd00777">
    <property type="entry name" value="AspRS_core"/>
    <property type="match status" value="1"/>
</dbReference>
<feature type="binding site" evidence="7">
    <location>
        <position position="220"/>
    </location>
    <ligand>
        <name>L-aspartate</name>
        <dbReference type="ChEBI" id="CHEBI:29991"/>
    </ligand>
</feature>
<feature type="binding site" evidence="7">
    <location>
        <position position="484"/>
    </location>
    <ligand>
        <name>ATP</name>
        <dbReference type="ChEBI" id="CHEBI:30616"/>
    </ligand>
</feature>
<comment type="catalytic activity">
    <reaction evidence="7">
        <text>tRNA(Asp) + L-aspartate + ATP = L-aspartyl-tRNA(Asp) + AMP + diphosphate</text>
        <dbReference type="Rhea" id="RHEA:19649"/>
        <dbReference type="Rhea" id="RHEA-COMP:9660"/>
        <dbReference type="Rhea" id="RHEA-COMP:9678"/>
        <dbReference type="ChEBI" id="CHEBI:29991"/>
        <dbReference type="ChEBI" id="CHEBI:30616"/>
        <dbReference type="ChEBI" id="CHEBI:33019"/>
        <dbReference type="ChEBI" id="CHEBI:78442"/>
        <dbReference type="ChEBI" id="CHEBI:78516"/>
        <dbReference type="ChEBI" id="CHEBI:456215"/>
        <dbReference type="EC" id="6.1.1.12"/>
    </reaction>
</comment>
<keyword evidence="6 7" id="KW-0030">Aminoacyl-tRNA synthetase</keyword>
<organism evidence="9 10">
    <name type="scientific">Leuconostoc gasicomitatum</name>
    <dbReference type="NCBI Taxonomy" id="115778"/>
    <lineage>
        <taxon>Bacteria</taxon>
        <taxon>Bacillati</taxon>
        <taxon>Bacillota</taxon>
        <taxon>Bacilli</taxon>
        <taxon>Lactobacillales</taxon>
        <taxon>Lactobacillaceae</taxon>
        <taxon>Leuconostoc</taxon>
        <taxon>Leuconostoc gelidum group</taxon>
    </lineage>
</organism>
<dbReference type="AlphaFoldDB" id="A0A9Q3XTU1"/>
<keyword evidence="4 7" id="KW-0067">ATP-binding</keyword>
<dbReference type="PANTHER" id="PTHR22594:SF5">
    <property type="entry name" value="ASPARTATE--TRNA LIGASE, MITOCHONDRIAL"/>
    <property type="match status" value="1"/>
</dbReference>
<dbReference type="GO" id="GO:0004815">
    <property type="term" value="F:aspartate-tRNA ligase activity"/>
    <property type="evidence" value="ECO:0007669"/>
    <property type="project" value="UniProtKB-UniRule"/>
</dbReference>
<dbReference type="Pfam" id="PF01336">
    <property type="entry name" value="tRNA_anti-codon"/>
    <property type="match status" value="1"/>
</dbReference>
<evidence type="ECO:0000259" key="8">
    <source>
        <dbReference type="PROSITE" id="PS50862"/>
    </source>
</evidence>
<feature type="domain" description="Aminoacyl-transfer RNA synthetases class-II family profile" evidence="8">
    <location>
        <begin position="141"/>
        <end position="565"/>
    </location>
</feature>
<dbReference type="InterPro" id="IPR047089">
    <property type="entry name" value="Asp-tRNA-ligase_1_N"/>
</dbReference>
<dbReference type="InterPro" id="IPR047090">
    <property type="entry name" value="AspRS_core"/>
</dbReference>
<dbReference type="Pfam" id="PF00152">
    <property type="entry name" value="tRNA-synt_2"/>
    <property type="match status" value="1"/>
</dbReference>
<protein>
    <recommendedName>
        <fullName evidence="7">Aspartate--tRNA ligase</fullName>
        <ecNumber evidence="7">6.1.1.12</ecNumber>
    </recommendedName>
    <alternativeName>
        <fullName evidence="7">Aspartyl-tRNA synthetase</fullName>
        <shortName evidence="7">AspRS</shortName>
    </alternativeName>
</protein>
<evidence type="ECO:0000256" key="5">
    <source>
        <dbReference type="ARBA" id="ARBA00022917"/>
    </source>
</evidence>
<dbReference type="InterPro" id="IPR045864">
    <property type="entry name" value="aa-tRNA-synth_II/BPL/LPL"/>
</dbReference>
<feature type="binding site" evidence="7">
    <location>
        <position position="448"/>
    </location>
    <ligand>
        <name>L-aspartate</name>
        <dbReference type="ChEBI" id="CHEBI:29991"/>
    </ligand>
</feature>
<keyword evidence="2 7" id="KW-0436">Ligase</keyword>
<dbReference type="HAMAP" id="MF_00044">
    <property type="entry name" value="Asp_tRNA_synth_type1"/>
    <property type="match status" value="1"/>
</dbReference>
<evidence type="ECO:0000313" key="10">
    <source>
        <dbReference type="Proteomes" id="UP000752647"/>
    </source>
</evidence>
<name>A0A9Q3XTU1_9LACO</name>
<comment type="subunit">
    <text evidence="7">Homodimer.</text>
</comment>
<dbReference type="GO" id="GO:0005524">
    <property type="term" value="F:ATP binding"/>
    <property type="evidence" value="ECO:0007669"/>
    <property type="project" value="UniProtKB-UniRule"/>
</dbReference>
<feature type="region of interest" description="Aspartate" evidence="7">
    <location>
        <begin position="198"/>
        <end position="201"/>
    </location>
</feature>
<evidence type="ECO:0000313" key="9">
    <source>
        <dbReference type="EMBL" id="MBZ5963060.1"/>
    </source>
</evidence>
<dbReference type="GO" id="GO:0016740">
    <property type="term" value="F:transferase activity"/>
    <property type="evidence" value="ECO:0007669"/>
    <property type="project" value="UniProtKB-ARBA"/>
</dbReference>
<feature type="binding site" evidence="7">
    <location>
        <position position="229"/>
    </location>
    <ligand>
        <name>ATP</name>
        <dbReference type="ChEBI" id="CHEBI:30616"/>
    </ligand>
</feature>
<keyword evidence="5 7" id="KW-0648">Protein biosynthesis</keyword>
<dbReference type="GO" id="GO:0140096">
    <property type="term" value="F:catalytic activity, acting on a protein"/>
    <property type="evidence" value="ECO:0007669"/>
    <property type="project" value="UniProtKB-ARBA"/>
</dbReference>
<dbReference type="InterPro" id="IPR012340">
    <property type="entry name" value="NA-bd_OB-fold"/>
</dbReference>
<dbReference type="GO" id="GO:0005737">
    <property type="term" value="C:cytoplasm"/>
    <property type="evidence" value="ECO:0007669"/>
    <property type="project" value="UniProtKB-SubCell"/>
</dbReference>
<gene>
    <name evidence="7 9" type="primary">aspS</name>
    <name evidence="9" type="ORF">KIJ12_07895</name>
</gene>
<dbReference type="EC" id="6.1.1.12" evidence="7"/>
<dbReference type="EMBL" id="JAHBFI010000019">
    <property type="protein sequence ID" value="MBZ5963060.1"/>
    <property type="molecule type" value="Genomic_DNA"/>
</dbReference>
<comment type="function">
    <text evidence="7">Catalyzes the attachment of L-aspartate to tRNA(Asp) in a two-step reaction: L-aspartate is first activated by ATP to form Asp-AMP and then transferred to the acceptor end of tRNA(Asp).</text>
</comment>
<dbReference type="Pfam" id="PF02938">
    <property type="entry name" value="GAD"/>
    <property type="match status" value="1"/>
</dbReference>
<dbReference type="Proteomes" id="UP000752647">
    <property type="component" value="Unassembled WGS sequence"/>
</dbReference>
<dbReference type="InterPro" id="IPR004115">
    <property type="entry name" value="GAD-like_sf"/>
</dbReference>
<dbReference type="PRINTS" id="PR01042">
    <property type="entry name" value="TRNASYNTHASP"/>
</dbReference>
<keyword evidence="7" id="KW-0963">Cytoplasm</keyword>
<dbReference type="SUPFAM" id="SSF50249">
    <property type="entry name" value="Nucleic acid-binding proteins"/>
    <property type="match status" value="1"/>
</dbReference>
<accession>A0A9Q3XTU1</accession>
<evidence type="ECO:0000256" key="2">
    <source>
        <dbReference type="ARBA" id="ARBA00022598"/>
    </source>
</evidence>
<evidence type="ECO:0000256" key="4">
    <source>
        <dbReference type="ARBA" id="ARBA00022840"/>
    </source>
</evidence>
<dbReference type="CDD" id="cd04317">
    <property type="entry name" value="EcAspRS_like_N"/>
    <property type="match status" value="1"/>
</dbReference>
<comment type="caution">
    <text evidence="7">Lacks conserved residue(s) required for the propagation of feature annotation.</text>
</comment>
<comment type="subcellular location">
    <subcellularLocation>
        <location evidence="7">Cytoplasm</location>
    </subcellularLocation>
</comment>
<dbReference type="GO" id="GO:0006422">
    <property type="term" value="P:aspartyl-tRNA aminoacylation"/>
    <property type="evidence" value="ECO:0007669"/>
    <property type="project" value="UniProtKB-UniRule"/>
</dbReference>
<evidence type="ECO:0000256" key="3">
    <source>
        <dbReference type="ARBA" id="ARBA00022741"/>
    </source>
</evidence>
<evidence type="ECO:0000256" key="7">
    <source>
        <dbReference type="HAMAP-Rule" id="MF_00044"/>
    </source>
</evidence>
<dbReference type="Gene3D" id="3.30.1360.30">
    <property type="entry name" value="GAD-like domain"/>
    <property type="match status" value="1"/>
</dbReference>
<dbReference type="RefSeq" id="WP_224144334.1">
    <property type="nucleotide sequence ID" value="NZ_CBCPIF010000001.1"/>
</dbReference>
<dbReference type="GO" id="GO:0003676">
    <property type="term" value="F:nucleic acid binding"/>
    <property type="evidence" value="ECO:0007669"/>
    <property type="project" value="InterPro"/>
</dbReference>
<dbReference type="PROSITE" id="PS50862">
    <property type="entry name" value="AA_TRNA_LIGASE_II"/>
    <property type="match status" value="1"/>
</dbReference>
<feature type="binding site" evidence="7">
    <location>
        <position position="174"/>
    </location>
    <ligand>
        <name>L-aspartate</name>
        <dbReference type="ChEBI" id="CHEBI:29991"/>
    </ligand>
</feature>
<dbReference type="InterPro" id="IPR006195">
    <property type="entry name" value="aa-tRNA-synth_II"/>
</dbReference>
<dbReference type="InterPro" id="IPR002312">
    <property type="entry name" value="Asp/Asn-tRNA-synth_IIb"/>
</dbReference>
<keyword evidence="3 7" id="KW-0547">Nucleotide-binding</keyword>
<comment type="caution">
    <text evidence="9">The sequence shown here is derived from an EMBL/GenBank/DDBJ whole genome shotgun (WGS) entry which is preliminary data.</text>
</comment>
<dbReference type="PANTHER" id="PTHR22594">
    <property type="entry name" value="ASPARTYL/LYSYL-TRNA SYNTHETASE"/>
    <property type="match status" value="1"/>
</dbReference>
<feature type="binding site" evidence="7">
    <location>
        <position position="491"/>
    </location>
    <ligand>
        <name>L-aspartate</name>
        <dbReference type="ChEBI" id="CHEBI:29991"/>
    </ligand>
</feature>
<dbReference type="NCBIfam" id="NF001750">
    <property type="entry name" value="PRK00476.1"/>
    <property type="match status" value="1"/>
</dbReference>
<dbReference type="SUPFAM" id="SSF55681">
    <property type="entry name" value="Class II aaRS and biotin synthetases"/>
    <property type="match status" value="1"/>
</dbReference>
<evidence type="ECO:0000256" key="6">
    <source>
        <dbReference type="ARBA" id="ARBA00023146"/>
    </source>
</evidence>
<sequence length="588" mass="66256">MKRTTYAGLIDEKYLGQTVTLSGWVQKRRDFGDLIFVDLRDREGIVQLTFSATNQIALSVAEEMRSEYVISITGLVVNRNDDQVNNKIKSGKIEINVTDAKILATSKTPPFYIENGVNANEELKLKYRYLDLRRPEMQQNLRIRSKIMSSAMHFMDQNDFINIETPILAKSTPEGARDYLVPSRIFPGSFYALPQSPQLFKQLLMGAGFDRYFQIARAFRDEDLRGDRQPEFTQMDIETSFMSADEIRTLVNAWVKTMMHDVVNFDLDTAKIPTLTWQESMDRFGTDKPDLRIAYELKDLSSIVKTSDFGVFTNAIKAGGVVKAIAVPGGADKYSRKDLDKLAQYIERFGAKGLAWLKVTDEGLKGPIAKFFPEGNDLIHATGAKVGDLLLFGAGRTDIVAATLDYLRRQTAKDLELVNQENAWAFAWIVDWPLFEYSEDFDRWIAAHHPFTMPNEEDLHYLDEGEDPHQAHAQSYDLVLNGYELGSGSIRIHNMAIQEKMLKALGFTPEAAHEAFGFLLEGMDFGFPPMGGIALGLDRLAMLLAGQENIREVIAFPKNSRATEPMTQAPMPVDGKQLNDLGLFVPEN</sequence>
<proteinExistence type="inferred from homology"/>
<dbReference type="Gene3D" id="2.40.50.140">
    <property type="entry name" value="Nucleic acid-binding proteins"/>
    <property type="match status" value="1"/>
</dbReference>
<comment type="similarity">
    <text evidence="1 7">Belongs to the class-II aminoacyl-tRNA synthetase family. Type 1 subfamily.</text>
</comment>
<dbReference type="InterPro" id="IPR004364">
    <property type="entry name" value="Aa-tRNA-synt_II"/>
</dbReference>
<feature type="binding site" evidence="7">
    <location>
        <begin position="220"/>
        <end position="222"/>
    </location>
    <ligand>
        <name>ATP</name>
        <dbReference type="ChEBI" id="CHEBI:30616"/>
    </ligand>
</feature>
<dbReference type="InterPro" id="IPR004524">
    <property type="entry name" value="Asp-tRNA-ligase_1"/>
</dbReference>
<dbReference type="InterPro" id="IPR029351">
    <property type="entry name" value="GAD_dom"/>
</dbReference>
<feature type="binding site" evidence="7">
    <location>
        <begin position="536"/>
        <end position="539"/>
    </location>
    <ligand>
        <name>ATP</name>
        <dbReference type="ChEBI" id="CHEBI:30616"/>
    </ligand>
</feature>
<dbReference type="NCBIfam" id="TIGR00459">
    <property type="entry name" value="aspS_bact"/>
    <property type="match status" value="1"/>
</dbReference>
<dbReference type="InterPro" id="IPR004365">
    <property type="entry name" value="NA-bd_OB_tRNA"/>
</dbReference>
<dbReference type="SUPFAM" id="SSF55261">
    <property type="entry name" value="GAD domain-like"/>
    <property type="match status" value="1"/>
</dbReference>
<reference evidence="9" key="1">
    <citation type="submission" date="2021-05" db="EMBL/GenBank/DDBJ databases">
        <title>Pangenome of Leuconostoc gelidum warrants species status for Leuconostoc gelidum subsp. gasicomitatum.</title>
        <authorList>
            <person name="Johansson P."/>
            <person name="Sade E."/>
            <person name="Hultman J."/>
            <person name="Auvinen P."/>
            <person name="Bjorkroth J."/>
        </authorList>
    </citation>
    <scope>NUCLEOTIDE SEQUENCE</scope>
    <source>
        <strain evidence="9">A.21.4</strain>
    </source>
</reference>
<dbReference type="Gene3D" id="3.30.930.10">
    <property type="entry name" value="Bira Bifunctional Protein, Domain 2"/>
    <property type="match status" value="1"/>
</dbReference>
<evidence type="ECO:0000256" key="1">
    <source>
        <dbReference type="ARBA" id="ARBA00006303"/>
    </source>
</evidence>